<proteinExistence type="predicted"/>
<dbReference type="Proteomes" id="UP000304953">
    <property type="component" value="Unassembled WGS sequence"/>
</dbReference>
<dbReference type="EMBL" id="SRYA01000016">
    <property type="protein sequence ID" value="TGY96427.1"/>
    <property type="molecule type" value="Genomic_DNA"/>
</dbReference>
<reference evidence="1" key="1">
    <citation type="submission" date="2019-04" db="EMBL/GenBank/DDBJ databases">
        <title>Microbes associate with the intestines of laboratory mice.</title>
        <authorList>
            <person name="Navarre W."/>
            <person name="Wong E."/>
            <person name="Huang K."/>
            <person name="Tropini C."/>
            <person name="Ng K."/>
            <person name="Yu B."/>
        </authorList>
    </citation>
    <scope>NUCLEOTIDE SEQUENCE</scope>
    <source>
        <strain evidence="1">NM01_1-7b</strain>
    </source>
</reference>
<gene>
    <name evidence="1" type="ORF">E5329_09465</name>
</gene>
<accession>A0AC61RXK3</accession>
<protein>
    <submittedName>
        <fullName evidence="1">MFS transporter</fullName>
    </submittedName>
</protein>
<comment type="caution">
    <text evidence="1">The sequence shown here is derived from an EMBL/GenBank/DDBJ whole genome shotgun (WGS) entry which is preliminary data.</text>
</comment>
<name>A0AC61RXK3_9FIRM</name>
<evidence type="ECO:0000313" key="1">
    <source>
        <dbReference type="EMBL" id="TGY96427.1"/>
    </source>
</evidence>
<organism evidence="1 2">
    <name type="scientific">Petralouisia muris</name>
    <dbReference type="NCBI Taxonomy" id="3032872"/>
    <lineage>
        <taxon>Bacteria</taxon>
        <taxon>Bacillati</taxon>
        <taxon>Bacillota</taxon>
        <taxon>Clostridia</taxon>
        <taxon>Lachnospirales</taxon>
        <taxon>Lachnospiraceae</taxon>
        <taxon>Petralouisia</taxon>
    </lineage>
</organism>
<keyword evidence="2" id="KW-1185">Reference proteome</keyword>
<evidence type="ECO:0000313" key="2">
    <source>
        <dbReference type="Proteomes" id="UP000304953"/>
    </source>
</evidence>
<sequence length="459" mass="50646">MLFQNFTNENASEKISVKERLAYGCGDFSSNIMYSAVATFLMFYYTDYVGVAAAAVGVIMACSRVFDGISDLIMGIIIDKTKSPFGKARIWILRLVIPYAIGTVLLFAVPSEWSETAKLVYIFFSYNIAFTVLFTGINLPYATLTAMMTQDQYERSVLSIFRMILATCGTLFIKTCTLPVVKFFGNDTRAWTYTFIVFGALEIFTFMITFLFTRERVNAENDGKKLDVPVLLGFKALVKNKYWLMATINLILIFVAMGVNGSAEVYYTKEILGNPDLVGTFSVAFQATQIVCMFFIAWFVKRFGKRNVLMAGSVIFIAGYAVMGIGAENLMVLHAGCMLRGLGNAGISACMFAMVTDTIEYGEWKTGIRTEGLINSAASFGQKIGNGISLLLVGAVLSIGGYVGTAAAQPASAYMAIRSCYIFIPIILTVVQIVVLTFYHLDKEYDSILADLKSRRISK</sequence>